<dbReference type="Gene3D" id="1.10.340.30">
    <property type="entry name" value="Hypothetical protein, domain 2"/>
    <property type="match status" value="1"/>
</dbReference>
<dbReference type="InterPro" id="IPR011257">
    <property type="entry name" value="DNA_glycosylase"/>
</dbReference>
<dbReference type="Proteomes" id="UP000663923">
    <property type="component" value="Chromosome"/>
</dbReference>
<dbReference type="InterPro" id="IPR023170">
    <property type="entry name" value="HhH_base_excis_C"/>
</dbReference>
<keyword evidence="2" id="KW-0479">Metal-binding</keyword>
<dbReference type="Gene3D" id="1.10.1670.10">
    <property type="entry name" value="Helix-hairpin-Helix base-excision DNA repair enzymes (C-terminal)"/>
    <property type="match status" value="1"/>
</dbReference>
<keyword evidence="3" id="KW-0408">Iron</keyword>
<protein>
    <submittedName>
        <fullName evidence="6">Endonuclease III</fullName>
    </submittedName>
</protein>
<keyword evidence="1" id="KW-0004">4Fe-4S</keyword>
<evidence type="ECO:0000256" key="1">
    <source>
        <dbReference type="ARBA" id="ARBA00022485"/>
    </source>
</evidence>
<reference evidence="6 7" key="1">
    <citation type="submission" date="2021-03" db="EMBL/GenBank/DDBJ databases">
        <title>Complete genome of Parasphingorhabdus_sp.JHSY0214.</title>
        <authorList>
            <person name="Yoo J.H."/>
            <person name="Bae J.W."/>
        </authorList>
    </citation>
    <scope>NUCLEOTIDE SEQUENCE [LARGE SCALE GENOMIC DNA]</scope>
    <source>
        <strain evidence="6 7">JHSY0214</strain>
    </source>
</reference>
<evidence type="ECO:0000313" key="6">
    <source>
        <dbReference type="EMBL" id="QTD55685.1"/>
    </source>
</evidence>
<evidence type="ECO:0000259" key="5">
    <source>
        <dbReference type="SMART" id="SM00478"/>
    </source>
</evidence>
<keyword evidence="6" id="KW-0255">Endonuclease</keyword>
<evidence type="ECO:0000313" key="7">
    <source>
        <dbReference type="Proteomes" id="UP000663923"/>
    </source>
</evidence>
<proteinExistence type="predicted"/>
<keyword evidence="4" id="KW-0411">Iron-sulfur</keyword>
<dbReference type="CDD" id="cd00056">
    <property type="entry name" value="ENDO3c"/>
    <property type="match status" value="1"/>
</dbReference>
<dbReference type="InterPro" id="IPR003265">
    <property type="entry name" value="HhH-GPD_domain"/>
</dbReference>
<accession>A0ABX7T4E1</accession>
<feature type="domain" description="HhH-GPD" evidence="5">
    <location>
        <begin position="47"/>
        <end position="209"/>
    </location>
</feature>
<name>A0ABX7T4E1_9SPHN</name>
<gene>
    <name evidence="6" type="ORF">J4G78_16035</name>
</gene>
<dbReference type="PANTHER" id="PTHR10359">
    <property type="entry name" value="A/G-SPECIFIC ADENINE GLYCOSYLASE/ENDONUCLEASE III"/>
    <property type="match status" value="1"/>
</dbReference>
<evidence type="ECO:0000256" key="3">
    <source>
        <dbReference type="ARBA" id="ARBA00023004"/>
    </source>
</evidence>
<organism evidence="6 7">
    <name type="scientific">Parasphingorhabdus cellanae</name>
    <dbReference type="NCBI Taxonomy" id="2806553"/>
    <lineage>
        <taxon>Bacteria</taxon>
        <taxon>Pseudomonadati</taxon>
        <taxon>Pseudomonadota</taxon>
        <taxon>Alphaproteobacteria</taxon>
        <taxon>Sphingomonadales</taxon>
        <taxon>Sphingomonadaceae</taxon>
        <taxon>Parasphingorhabdus</taxon>
    </lineage>
</organism>
<dbReference type="SMART" id="SM00478">
    <property type="entry name" value="ENDO3c"/>
    <property type="match status" value="1"/>
</dbReference>
<keyword evidence="6" id="KW-0378">Hydrolase</keyword>
<evidence type="ECO:0000256" key="2">
    <source>
        <dbReference type="ARBA" id="ARBA00022723"/>
    </source>
</evidence>
<dbReference type="GO" id="GO:0004519">
    <property type="term" value="F:endonuclease activity"/>
    <property type="evidence" value="ECO:0007669"/>
    <property type="project" value="UniProtKB-KW"/>
</dbReference>
<dbReference type="SUPFAM" id="SSF48150">
    <property type="entry name" value="DNA-glycosylase"/>
    <property type="match status" value="1"/>
</dbReference>
<evidence type="ECO:0000256" key="4">
    <source>
        <dbReference type="ARBA" id="ARBA00023014"/>
    </source>
</evidence>
<keyword evidence="7" id="KW-1185">Reference proteome</keyword>
<dbReference type="EMBL" id="CP071794">
    <property type="protein sequence ID" value="QTD55685.1"/>
    <property type="molecule type" value="Genomic_DNA"/>
</dbReference>
<dbReference type="PIRSF" id="PIRSF001435">
    <property type="entry name" value="Nth"/>
    <property type="match status" value="1"/>
</dbReference>
<dbReference type="Pfam" id="PF00730">
    <property type="entry name" value="HhH-GPD"/>
    <property type="match status" value="1"/>
</dbReference>
<dbReference type="RefSeq" id="WP_207987510.1">
    <property type="nucleotide sequence ID" value="NZ_CP071794.1"/>
</dbReference>
<keyword evidence="6" id="KW-0540">Nuclease</keyword>
<sequence>MQVTFDFDSRPALLDRIQQQLIARFGRIVRPAEKRRDPVWTVVQGVIGARSKTAVSNASTDQLLADFGTWEAVAGLPLEILTDYLAHQTFPDLSASRLKDCLSEIINRCGAVDLSLLAEMKTADAMTWLESLPSVARKISAGVVSNSTLERKALVIDTHHRRVVQRIGLVPPKADTTRAYDILMPVLPPDWSAADIDEHHLLIKRLGQTHCRPSRPNCADCPVRGDCETGQVSGKQAS</sequence>